<dbReference type="GO" id="GO:0003700">
    <property type="term" value="F:DNA-binding transcription factor activity"/>
    <property type="evidence" value="ECO:0007669"/>
    <property type="project" value="TreeGrafter"/>
</dbReference>
<evidence type="ECO:0000256" key="1">
    <source>
        <dbReference type="ARBA" id="ARBA00023125"/>
    </source>
</evidence>
<dbReference type="SUPFAM" id="SSF46689">
    <property type="entry name" value="Homeodomain-like"/>
    <property type="match status" value="1"/>
</dbReference>
<dbReference type="OrthoDB" id="3627020at2"/>
<dbReference type="Gene3D" id="1.10.357.10">
    <property type="entry name" value="Tetracycline Repressor, domain 2"/>
    <property type="match status" value="1"/>
</dbReference>
<dbReference type="PANTHER" id="PTHR30055">
    <property type="entry name" value="HTH-TYPE TRANSCRIPTIONAL REGULATOR RUTR"/>
    <property type="match status" value="1"/>
</dbReference>
<sequence length="203" mass="22020">MPESTPTRDRIVDAAVKLFAERGFRGTSITAIEAEAGLTPGAGGIYHHFKSKQDLLRAGVERQLSRLDALRDMRWLITDLGDLRAELTIGARYILSELDSEAELLRILASEARTGQELLISAVEKIVSNSYTELATWMRSRSDVTLTDAQANAIAALAMGSLLSSRVTATVLGGPAFPVSDEHLIATWVHGTLQLLQNPPTLP</sequence>
<dbReference type="InterPro" id="IPR009057">
    <property type="entry name" value="Homeodomain-like_sf"/>
</dbReference>
<dbReference type="InterPro" id="IPR001647">
    <property type="entry name" value="HTH_TetR"/>
</dbReference>
<dbReference type="InterPro" id="IPR050109">
    <property type="entry name" value="HTH-type_TetR-like_transc_reg"/>
</dbReference>
<dbReference type="GO" id="GO:0000976">
    <property type="term" value="F:transcription cis-regulatory region binding"/>
    <property type="evidence" value="ECO:0007669"/>
    <property type="project" value="TreeGrafter"/>
</dbReference>
<organism evidence="4 5">
    <name type="scientific">Herbihabitans rhizosphaerae</name>
    <dbReference type="NCBI Taxonomy" id="1872711"/>
    <lineage>
        <taxon>Bacteria</taxon>
        <taxon>Bacillati</taxon>
        <taxon>Actinomycetota</taxon>
        <taxon>Actinomycetes</taxon>
        <taxon>Pseudonocardiales</taxon>
        <taxon>Pseudonocardiaceae</taxon>
        <taxon>Herbihabitans</taxon>
    </lineage>
</organism>
<gene>
    <name evidence="4" type="ORF">EV193_101582</name>
</gene>
<proteinExistence type="predicted"/>
<evidence type="ECO:0000259" key="3">
    <source>
        <dbReference type="PROSITE" id="PS50977"/>
    </source>
</evidence>
<feature type="DNA-binding region" description="H-T-H motif" evidence="2">
    <location>
        <begin position="30"/>
        <end position="49"/>
    </location>
</feature>
<evidence type="ECO:0000256" key="2">
    <source>
        <dbReference type="PROSITE-ProRule" id="PRU00335"/>
    </source>
</evidence>
<dbReference type="EMBL" id="SGWQ01000001">
    <property type="protein sequence ID" value="RZS44706.1"/>
    <property type="molecule type" value="Genomic_DNA"/>
</dbReference>
<evidence type="ECO:0000313" key="5">
    <source>
        <dbReference type="Proteomes" id="UP000294257"/>
    </source>
</evidence>
<dbReference type="Proteomes" id="UP000294257">
    <property type="component" value="Unassembled WGS sequence"/>
</dbReference>
<dbReference type="Pfam" id="PF00440">
    <property type="entry name" value="TetR_N"/>
    <property type="match status" value="1"/>
</dbReference>
<keyword evidence="1 2" id="KW-0238">DNA-binding</keyword>
<dbReference type="RefSeq" id="WP_130342353.1">
    <property type="nucleotide sequence ID" value="NZ_SGWQ01000001.1"/>
</dbReference>
<dbReference type="AlphaFoldDB" id="A0A4Q7L634"/>
<protein>
    <submittedName>
        <fullName evidence="4">TetR family transcriptional regulator</fullName>
    </submittedName>
</protein>
<feature type="domain" description="HTH tetR-type" evidence="3">
    <location>
        <begin position="5"/>
        <end position="67"/>
    </location>
</feature>
<dbReference type="PROSITE" id="PS50977">
    <property type="entry name" value="HTH_TETR_2"/>
    <property type="match status" value="1"/>
</dbReference>
<evidence type="ECO:0000313" key="4">
    <source>
        <dbReference type="EMBL" id="RZS44706.1"/>
    </source>
</evidence>
<reference evidence="4 5" key="1">
    <citation type="submission" date="2019-02" db="EMBL/GenBank/DDBJ databases">
        <title>Genomic Encyclopedia of Type Strains, Phase IV (KMG-IV): sequencing the most valuable type-strain genomes for metagenomic binning, comparative biology and taxonomic classification.</title>
        <authorList>
            <person name="Goeker M."/>
        </authorList>
    </citation>
    <scope>NUCLEOTIDE SEQUENCE [LARGE SCALE GENOMIC DNA]</scope>
    <source>
        <strain evidence="4 5">DSM 101727</strain>
    </source>
</reference>
<comment type="caution">
    <text evidence="4">The sequence shown here is derived from an EMBL/GenBank/DDBJ whole genome shotgun (WGS) entry which is preliminary data.</text>
</comment>
<accession>A0A4Q7L634</accession>
<name>A0A4Q7L634_9PSEU</name>
<keyword evidence="5" id="KW-1185">Reference proteome</keyword>
<dbReference type="PANTHER" id="PTHR30055:SF226">
    <property type="entry name" value="HTH-TYPE TRANSCRIPTIONAL REGULATOR PKSA"/>
    <property type="match status" value="1"/>
</dbReference>